<dbReference type="AlphaFoldDB" id="A0A382GRT9"/>
<gene>
    <name evidence="3" type="ORF">METZ01_LOCUS230137</name>
</gene>
<proteinExistence type="predicted"/>
<evidence type="ECO:0000313" key="3">
    <source>
        <dbReference type="EMBL" id="SVB77283.1"/>
    </source>
</evidence>
<evidence type="ECO:0000256" key="2">
    <source>
        <dbReference type="SAM" id="Phobius"/>
    </source>
</evidence>
<protein>
    <submittedName>
        <fullName evidence="3">Uncharacterized protein</fullName>
    </submittedName>
</protein>
<keyword evidence="2" id="KW-0812">Transmembrane</keyword>
<name>A0A382GRT9_9ZZZZ</name>
<dbReference type="EMBL" id="UINC01056809">
    <property type="protein sequence ID" value="SVB77283.1"/>
    <property type="molecule type" value="Genomic_DNA"/>
</dbReference>
<keyword evidence="2" id="KW-0472">Membrane</keyword>
<accession>A0A382GRT9</accession>
<feature type="region of interest" description="Disordered" evidence="1">
    <location>
        <begin position="24"/>
        <end position="44"/>
    </location>
</feature>
<feature type="non-terminal residue" evidence="3">
    <location>
        <position position="44"/>
    </location>
</feature>
<sequence>MEILEIIVYLLVGVALGWLIGSRKGVRAEAESQATEQRFEDHRR</sequence>
<reference evidence="3" key="1">
    <citation type="submission" date="2018-05" db="EMBL/GenBank/DDBJ databases">
        <authorList>
            <person name="Lanie J.A."/>
            <person name="Ng W.-L."/>
            <person name="Kazmierczak K.M."/>
            <person name="Andrzejewski T.M."/>
            <person name="Davidsen T.M."/>
            <person name="Wayne K.J."/>
            <person name="Tettelin H."/>
            <person name="Glass J.I."/>
            <person name="Rusch D."/>
            <person name="Podicherti R."/>
            <person name="Tsui H.-C.T."/>
            <person name="Winkler M.E."/>
        </authorList>
    </citation>
    <scope>NUCLEOTIDE SEQUENCE</scope>
</reference>
<organism evidence="3">
    <name type="scientific">marine metagenome</name>
    <dbReference type="NCBI Taxonomy" id="408172"/>
    <lineage>
        <taxon>unclassified sequences</taxon>
        <taxon>metagenomes</taxon>
        <taxon>ecological metagenomes</taxon>
    </lineage>
</organism>
<keyword evidence="2" id="KW-1133">Transmembrane helix</keyword>
<evidence type="ECO:0000256" key="1">
    <source>
        <dbReference type="SAM" id="MobiDB-lite"/>
    </source>
</evidence>
<feature type="transmembrane region" description="Helical" evidence="2">
    <location>
        <begin position="6"/>
        <end position="22"/>
    </location>
</feature>